<dbReference type="CDD" id="cd18094">
    <property type="entry name" value="SpoU-like_TrmL"/>
    <property type="match status" value="1"/>
</dbReference>
<evidence type="ECO:0000256" key="5">
    <source>
        <dbReference type="ARBA" id="ARBA00022694"/>
    </source>
</evidence>
<feature type="binding site" evidence="6 7">
    <location>
        <position position="98"/>
    </location>
    <ligand>
        <name>S-adenosyl-L-methionine</name>
        <dbReference type="ChEBI" id="CHEBI:59789"/>
    </ligand>
</feature>
<dbReference type="Proteomes" id="UP000218151">
    <property type="component" value="Unassembled WGS sequence"/>
</dbReference>
<dbReference type="GO" id="GO:0141098">
    <property type="term" value="F:tRNA (cytidine(34)-2'-O)-methyltransferase activity"/>
    <property type="evidence" value="ECO:0007669"/>
    <property type="project" value="RHEA"/>
</dbReference>
<dbReference type="PIRSF" id="PIRSF029256">
    <property type="entry name" value="SpoU_TrmH_prd"/>
    <property type="match status" value="1"/>
</dbReference>
<dbReference type="InterPro" id="IPR001537">
    <property type="entry name" value="SpoU_MeTrfase"/>
</dbReference>
<evidence type="ECO:0000256" key="6">
    <source>
        <dbReference type="HAMAP-Rule" id="MF_01885"/>
    </source>
</evidence>
<comment type="caution">
    <text evidence="9">The sequence shown here is derived from an EMBL/GenBank/DDBJ whole genome shotgun (WGS) entry which is preliminary data.</text>
</comment>
<evidence type="ECO:0000256" key="2">
    <source>
        <dbReference type="ARBA" id="ARBA00022603"/>
    </source>
</evidence>
<dbReference type="GO" id="GO:0005737">
    <property type="term" value="C:cytoplasm"/>
    <property type="evidence" value="ECO:0007669"/>
    <property type="project" value="UniProtKB-SubCell"/>
</dbReference>
<dbReference type="Gene3D" id="3.40.1280.10">
    <property type="match status" value="1"/>
</dbReference>
<evidence type="ECO:0000256" key="7">
    <source>
        <dbReference type="PIRSR" id="PIRSR029256-1"/>
    </source>
</evidence>
<keyword evidence="1 6" id="KW-0963">Cytoplasm</keyword>
<dbReference type="EC" id="2.1.1.207" evidence="6"/>
<comment type="subcellular location">
    <subcellularLocation>
        <location evidence="6">Cytoplasm</location>
    </subcellularLocation>
</comment>
<feature type="binding site" evidence="6 7">
    <location>
        <position position="118"/>
    </location>
    <ligand>
        <name>S-adenosyl-L-methionine</name>
        <dbReference type="ChEBI" id="CHEBI:59789"/>
    </ligand>
</feature>
<keyword evidence="5 6" id="KW-0819">tRNA processing</keyword>
<keyword evidence="10" id="KW-1185">Reference proteome</keyword>
<keyword evidence="2 6" id="KW-0489">Methyltransferase</keyword>
<evidence type="ECO:0000259" key="8">
    <source>
        <dbReference type="Pfam" id="PF00588"/>
    </source>
</evidence>
<dbReference type="GO" id="GO:0003723">
    <property type="term" value="F:RNA binding"/>
    <property type="evidence" value="ECO:0007669"/>
    <property type="project" value="InterPro"/>
</dbReference>
<comment type="caution">
    <text evidence="6">Lacks conserved residue(s) required for the propagation of feature annotation.</text>
</comment>
<evidence type="ECO:0000256" key="3">
    <source>
        <dbReference type="ARBA" id="ARBA00022679"/>
    </source>
</evidence>
<dbReference type="OrthoDB" id="9789043at2"/>
<evidence type="ECO:0000256" key="4">
    <source>
        <dbReference type="ARBA" id="ARBA00022691"/>
    </source>
</evidence>
<evidence type="ECO:0000313" key="9">
    <source>
        <dbReference type="EMBL" id="PAX09439.1"/>
    </source>
</evidence>
<dbReference type="PANTHER" id="PTHR42971">
    <property type="entry name" value="TRNA (CYTIDINE(34)-2'-O)-METHYLTRANSFERASE"/>
    <property type="match status" value="1"/>
</dbReference>
<dbReference type="GO" id="GO:0002130">
    <property type="term" value="P:wobble position ribose methylation"/>
    <property type="evidence" value="ECO:0007669"/>
    <property type="project" value="TreeGrafter"/>
</dbReference>
<name>A0A2A2SJN1_9SPHN</name>
<dbReference type="AlphaFoldDB" id="A0A2A2SJN1"/>
<dbReference type="SUPFAM" id="SSF75217">
    <property type="entry name" value="alpha/beta knot"/>
    <property type="match status" value="1"/>
</dbReference>
<comment type="subunit">
    <text evidence="6">Homodimer.</text>
</comment>
<dbReference type="Pfam" id="PF00588">
    <property type="entry name" value="SpoU_methylase"/>
    <property type="match status" value="1"/>
</dbReference>
<evidence type="ECO:0000313" key="10">
    <source>
        <dbReference type="Proteomes" id="UP000218151"/>
    </source>
</evidence>
<comment type="catalytic activity">
    <reaction evidence="6">
        <text>cytidine(34) in tRNA + S-adenosyl-L-methionine = 2'-O-methylcytidine(34) in tRNA + S-adenosyl-L-homocysteine + H(+)</text>
        <dbReference type="Rhea" id="RHEA:43084"/>
        <dbReference type="Rhea" id="RHEA-COMP:10331"/>
        <dbReference type="Rhea" id="RHEA-COMP:10332"/>
        <dbReference type="ChEBI" id="CHEBI:15378"/>
        <dbReference type="ChEBI" id="CHEBI:57856"/>
        <dbReference type="ChEBI" id="CHEBI:59789"/>
        <dbReference type="ChEBI" id="CHEBI:74495"/>
        <dbReference type="ChEBI" id="CHEBI:82748"/>
        <dbReference type="EC" id="2.1.1.207"/>
    </reaction>
</comment>
<dbReference type="GO" id="GO:0141102">
    <property type="term" value="F:tRNA (5-carboxymethylaminomethyluridine(34)-2'-O)-methyltransferase activity"/>
    <property type="evidence" value="ECO:0007669"/>
    <property type="project" value="RHEA"/>
</dbReference>
<evidence type="ECO:0000256" key="1">
    <source>
        <dbReference type="ARBA" id="ARBA00022490"/>
    </source>
</evidence>
<proteinExistence type="inferred from homology"/>
<dbReference type="RefSeq" id="WP_095996546.1">
    <property type="nucleotide sequence ID" value="NZ_NSLI01000001.1"/>
</dbReference>
<dbReference type="PANTHER" id="PTHR42971:SF1">
    <property type="entry name" value="TRNA (CYTIDINE(34)-2'-O)-METHYLTRANSFERASE"/>
    <property type="match status" value="1"/>
</dbReference>
<keyword evidence="4 6" id="KW-0949">S-adenosyl-L-methionine</keyword>
<dbReference type="InterPro" id="IPR029028">
    <property type="entry name" value="Alpha/beta_knot_MTases"/>
</dbReference>
<gene>
    <name evidence="6" type="primary">trmL</name>
    <name evidence="9" type="ORF">CKY28_01405</name>
</gene>
<reference evidence="10" key="1">
    <citation type="submission" date="2017-09" db="EMBL/GenBank/DDBJ databases">
        <authorList>
            <person name="Feng G."/>
            <person name="Zhu H."/>
        </authorList>
    </citation>
    <scope>NUCLEOTIDE SEQUENCE [LARGE SCALE GENOMIC DNA]</scope>
    <source>
        <strain evidence="10">1PNM-20</strain>
    </source>
</reference>
<dbReference type="InterPro" id="IPR016914">
    <property type="entry name" value="TrmL"/>
</dbReference>
<comment type="catalytic activity">
    <reaction evidence="6">
        <text>5-carboxymethylaminomethyluridine(34) in tRNA(Leu) + S-adenosyl-L-methionine = 5-carboxymethylaminomethyl-2'-O-methyluridine(34) in tRNA(Leu) + S-adenosyl-L-homocysteine + H(+)</text>
        <dbReference type="Rhea" id="RHEA:43088"/>
        <dbReference type="Rhea" id="RHEA-COMP:10333"/>
        <dbReference type="Rhea" id="RHEA-COMP:10334"/>
        <dbReference type="ChEBI" id="CHEBI:15378"/>
        <dbReference type="ChEBI" id="CHEBI:57856"/>
        <dbReference type="ChEBI" id="CHEBI:59789"/>
        <dbReference type="ChEBI" id="CHEBI:74508"/>
        <dbReference type="ChEBI" id="CHEBI:74511"/>
        <dbReference type="EC" id="2.1.1.207"/>
    </reaction>
</comment>
<dbReference type="EMBL" id="NSLI01000001">
    <property type="protein sequence ID" value="PAX09439.1"/>
    <property type="molecule type" value="Genomic_DNA"/>
</dbReference>
<organism evidence="9 10">
    <name type="scientific">Sphingomonas lenta</name>
    <dbReference type="NCBI Taxonomy" id="1141887"/>
    <lineage>
        <taxon>Bacteria</taxon>
        <taxon>Pseudomonadati</taxon>
        <taxon>Pseudomonadota</taxon>
        <taxon>Alphaproteobacteria</taxon>
        <taxon>Sphingomonadales</taxon>
        <taxon>Sphingomonadaceae</taxon>
        <taxon>Sphingomonas</taxon>
    </lineage>
</organism>
<accession>A0A2A2SJN1</accession>
<feature type="domain" description="tRNA/rRNA methyltransferase SpoU type" evidence="8">
    <location>
        <begin position="2"/>
        <end position="137"/>
    </location>
</feature>
<comment type="similarity">
    <text evidence="6">Belongs to the class IV-like SAM-binding methyltransferase superfamily. RNA methyltransferase TrmH family. TrmL subfamily.</text>
</comment>
<feature type="binding site" evidence="6 7">
    <location>
        <position position="126"/>
    </location>
    <ligand>
        <name>S-adenosyl-L-methionine</name>
        <dbReference type="ChEBI" id="CHEBI:59789"/>
    </ligand>
</feature>
<protein>
    <recommendedName>
        <fullName evidence="6">tRNA (cytidine(34)-2'-O)-methyltransferase</fullName>
        <ecNumber evidence="6">2.1.1.207</ecNumber>
    </recommendedName>
    <alternativeName>
        <fullName evidence="6">tRNA (cytidine/uridine-2'-O-)-methyltransferase TrmL</fullName>
    </alternativeName>
</protein>
<comment type="function">
    <text evidence="6">Methylates the ribose at the nucleotide 34 wobble position in the two leucyl isoacceptors tRNA(Leu)(CmAA) and tRNA(Leu)(cmnm5UmAA). Catalyzes the methyl transfer from S-adenosyl-L-methionine to the 2'-OH of the wobble nucleotide.</text>
</comment>
<keyword evidence="3 6" id="KW-0808">Transferase</keyword>
<dbReference type="InterPro" id="IPR029026">
    <property type="entry name" value="tRNA_m1G_MTases_N"/>
</dbReference>
<dbReference type="HAMAP" id="MF_01885">
    <property type="entry name" value="tRNA_methyltr_TrmL"/>
    <property type="match status" value="1"/>
</dbReference>
<sequence length="157" mass="16812">MRVALFEPDIAGNVGTILRTAACFGVPVDLIEPMGFPWGTAALRRSGMDYADAVEVRRHEDWNAFRTATPGRLVLATTRGAVGLWDARFEAGDVLLLGSEGRGAPDHVHAAAGLRVAIPMRPGMRSLNVAVAGAMVLGEMLRQVHPKPFVSSPVETR</sequence>